<dbReference type="Gene3D" id="3.30.70.270">
    <property type="match status" value="1"/>
</dbReference>
<dbReference type="AlphaFoldDB" id="A0AAD7WGB6"/>
<protein>
    <recommendedName>
        <fullName evidence="2">ribonuclease H</fullName>
        <ecNumber evidence="2">3.1.26.4</ecNumber>
    </recommendedName>
</protein>
<dbReference type="CDD" id="cd01647">
    <property type="entry name" value="RT_LTR"/>
    <property type="match status" value="1"/>
</dbReference>
<dbReference type="FunFam" id="3.10.20.370:FF:000001">
    <property type="entry name" value="Retrovirus-related Pol polyprotein from transposon 17.6-like protein"/>
    <property type="match status" value="1"/>
</dbReference>
<comment type="caution">
    <text evidence="5">The sequence shown here is derived from an EMBL/GenBank/DDBJ whole genome shotgun (WGS) entry which is preliminary data.</text>
</comment>
<reference evidence="5" key="1">
    <citation type="journal article" date="2023" name="Science">
        <title>Genome structures resolve the early diversification of teleost fishes.</title>
        <authorList>
            <person name="Parey E."/>
            <person name="Louis A."/>
            <person name="Montfort J."/>
            <person name="Bouchez O."/>
            <person name="Roques C."/>
            <person name="Iampietro C."/>
            <person name="Lluch J."/>
            <person name="Castinel A."/>
            <person name="Donnadieu C."/>
            <person name="Desvignes T."/>
            <person name="Floi Bucao C."/>
            <person name="Jouanno E."/>
            <person name="Wen M."/>
            <person name="Mejri S."/>
            <person name="Dirks R."/>
            <person name="Jansen H."/>
            <person name="Henkel C."/>
            <person name="Chen W.J."/>
            <person name="Zahm M."/>
            <person name="Cabau C."/>
            <person name="Klopp C."/>
            <person name="Thompson A.W."/>
            <person name="Robinson-Rechavi M."/>
            <person name="Braasch I."/>
            <person name="Lecointre G."/>
            <person name="Bobe J."/>
            <person name="Postlethwait J.H."/>
            <person name="Berthelot C."/>
            <person name="Roest Crollius H."/>
            <person name="Guiguen Y."/>
        </authorList>
    </citation>
    <scope>NUCLEOTIDE SEQUENCE</scope>
    <source>
        <strain evidence="5">NC1722</strain>
    </source>
</reference>
<dbReference type="PANTHER" id="PTHR37984">
    <property type="entry name" value="PROTEIN CBG26694"/>
    <property type="match status" value="1"/>
</dbReference>
<dbReference type="InterPro" id="IPR043128">
    <property type="entry name" value="Rev_trsase/Diguanyl_cyclase"/>
</dbReference>
<feature type="domain" description="Reverse transcriptase" evidence="4">
    <location>
        <begin position="1"/>
        <end position="82"/>
    </location>
</feature>
<dbReference type="PROSITE" id="PS50878">
    <property type="entry name" value="RT_POL"/>
    <property type="match status" value="1"/>
</dbReference>
<evidence type="ECO:0000256" key="2">
    <source>
        <dbReference type="ARBA" id="ARBA00012180"/>
    </source>
</evidence>
<dbReference type="Proteomes" id="UP001221898">
    <property type="component" value="Unassembled WGS sequence"/>
</dbReference>
<sequence length="247" mass="27626">MLLGLCNAPAAFERLMERVLSAVPRSCCVVYLDDLLVHASSFEHVLANLHNVLAAIRQAGLRLNPPKCQLLRRETAFLGYVVSERGVATHPAKVTAVQDWRTTALTEAPVLAYPDVHRPFIVDTDASNVGVGAVLSQEDSDGERAVAYYSGALSRAEQNYCVTHRELLAVVKALRHFRPYLHLPVSAEGPELKAYYGQWRSLELRDRLVYPRWQAPGLGSDLLQLLVPRAIHFGNSKTLRRLRGRFY</sequence>
<organism evidence="5 6">
    <name type="scientific">Aldrovandia affinis</name>
    <dbReference type="NCBI Taxonomy" id="143900"/>
    <lineage>
        <taxon>Eukaryota</taxon>
        <taxon>Metazoa</taxon>
        <taxon>Chordata</taxon>
        <taxon>Craniata</taxon>
        <taxon>Vertebrata</taxon>
        <taxon>Euteleostomi</taxon>
        <taxon>Actinopterygii</taxon>
        <taxon>Neopterygii</taxon>
        <taxon>Teleostei</taxon>
        <taxon>Notacanthiformes</taxon>
        <taxon>Halosauridae</taxon>
        <taxon>Aldrovandia</taxon>
    </lineage>
</organism>
<evidence type="ECO:0000313" key="5">
    <source>
        <dbReference type="EMBL" id="KAJ8395952.1"/>
    </source>
</evidence>
<dbReference type="Pfam" id="PF00078">
    <property type="entry name" value="RVT_1"/>
    <property type="match status" value="1"/>
</dbReference>
<dbReference type="SUPFAM" id="SSF56672">
    <property type="entry name" value="DNA/RNA polymerases"/>
    <property type="match status" value="1"/>
</dbReference>
<evidence type="ECO:0000313" key="6">
    <source>
        <dbReference type="Proteomes" id="UP001221898"/>
    </source>
</evidence>
<comment type="similarity">
    <text evidence="1">Belongs to the beta type-B retroviral polymerase family. HERV class-II K(HML-2) pol subfamily.</text>
</comment>
<dbReference type="EC" id="3.1.26.4" evidence="2"/>
<name>A0AAD7WGB6_9TELE</name>
<dbReference type="PANTHER" id="PTHR37984:SF5">
    <property type="entry name" value="PROTEIN NYNRIN-LIKE"/>
    <property type="match status" value="1"/>
</dbReference>
<dbReference type="FunFam" id="3.30.70.270:FF:000003">
    <property type="entry name" value="Transposon Ty3-G Gag-Pol polyprotein"/>
    <property type="match status" value="1"/>
</dbReference>
<evidence type="ECO:0000256" key="1">
    <source>
        <dbReference type="ARBA" id="ARBA00010879"/>
    </source>
</evidence>
<evidence type="ECO:0000259" key="4">
    <source>
        <dbReference type="PROSITE" id="PS50878"/>
    </source>
</evidence>
<gene>
    <name evidence="5" type="ORF">AAFF_G00026600</name>
</gene>
<dbReference type="InterPro" id="IPR041577">
    <property type="entry name" value="RT_RNaseH_2"/>
</dbReference>
<dbReference type="InterPro" id="IPR050951">
    <property type="entry name" value="Retrovirus_Pol_polyprotein"/>
</dbReference>
<accession>A0AAD7WGB6</accession>
<keyword evidence="6" id="KW-1185">Reference proteome</keyword>
<evidence type="ECO:0000256" key="3">
    <source>
        <dbReference type="ARBA" id="ARBA00023268"/>
    </source>
</evidence>
<dbReference type="InterPro" id="IPR000477">
    <property type="entry name" value="RT_dom"/>
</dbReference>
<proteinExistence type="inferred from homology"/>
<dbReference type="EMBL" id="JAINUG010000111">
    <property type="protein sequence ID" value="KAJ8395952.1"/>
    <property type="molecule type" value="Genomic_DNA"/>
</dbReference>
<dbReference type="GO" id="GO:0004523">
    <property type="term" value="F:RNA-DNA hybrid ribonuclease activity"/>
    <property type="evidence" value="ECO:0007669"/>
    <property type="project" value="UniProtKB-EC"/>
</dbReference>
<dbReference type="InterPro" id="IPR043502">
    <property type="entry name" value="DNA/RNA_pol_sf"/>
</dbReference>
<dbReference type="Pfam" id="PF17919">
    <property type="entry name" value="RT_RNaseH_2"/>
    <property type="match status" value="1"/>
</dbReference>
<dbReference type="Gene3D" id="3.10.20.370">
    <property type="match status" value="1"/>
</dbReference>
<keyword evidence="3" id="KW-0511">Multifunctional enzyme</keyword>